<sequence length="79" mass="8905">MCRLTAVVAPPSDVYNFGKNPRFLCTFTSKEPPKTLNWVTQLVSPGGKNIAARQFIPKHMCRLAGHRDRQAIFGKFLKT</sequence>
<dbReference type="EMBL" id="CP039352">
    <property type="protein sequence ID" value="QCE04906.1"/>
    <property type="molecule type" value="Genomic_DNA"/>
</dbReference>
<name>A0A4D6MTU7_VIGUN</name>
<keyword evidence="2" id="KW-1185">Reference proteome</keyword>
<protein>
    <submittedName>
        <fullName evidence="1">Uncharacterized protein</fullName>
    </submittedName>
</protein>
<gene>
    <name evidence="1" type="ORF">DEO72_LG8g2947</name>
</gene>
<proteinExistence type="predicted"/>
<organism evidence="1 2">
    <name type="scientific">Vigna unguiculata</name>
    <name type="common">Cowpea</name>
    <dbReference type="NCBI Taxonomy" id="3917"/>
    <lineage>
        <taxon>Eukaryota</taxon>
        <taxon>Viridiplantae</taxon>
        <taxon>Streptophyta</taxon>
        <taxon>Embryophyta</taxon>
        <taxon>Tracheophyta</taxon>
        <taxon>Spermatophyta</taxon>
        <taxon>Magnoliopsida</taxon>
        <taxon>eudicotyledons</taxon>
        <taxon>Gunneridae</taxon>
        <taxon>Pentapetalae</taxon>
        <taxon>rosids</taxon>
        <taxon>fabids</taxon>
        <taxon>Fabales</taxon>
        <taxon>Fabaceae</taxon>
        <taxon>Papilionoideae</taxon>
        <taxon>50 kb inversion clade</taxon>
        <taxon>NPAAA clade</taxon>
        <taxon>indigoferoid/millettioid clade</taxon>
        <taxon>Phaseoleae</taxon>
        <taxon>Vigna</taxon>
    </lineage>
</organism>
<reference evidence="1 2" key="1">
    <citation type="submission" date="2019-04" db="EMBL/GenBank/DDBJ databases">
        <title>An improved genome assembly and genetic linkage map for asparagus bean, Vigna unguiculata ssp. sesquipedialis.</title>
        <authorList>
            <person name="Xia Q."/>
            <person name="Zhang R."/>
            <person name="Dong Y."/>
        </authorList>
    </citation>
    <scope>NUCLEOTIDE SEQUENCE [LARGE SCALE GENOMIC DNA]</scope>
    <source>
        <tissue evidence="1">Leaf</tissue>
    </source>
</reference>
<evidence type="ECO:0000313" key="1">
    <source>
        <dbReference type="EMBL" id="QCE04906.1"/>
    </source>
</evidence>
<dbReference type="Proteomes" id="UP000501690">
    <property type="component" value="Linkage Group LG8"/>
</dbReference>
<dbReference type="AlphaFoldDB" id="A0A4D6MTU7"/>
<evidence type="ECO:0000313" key="2">
    <source>
        <dbReference type="Proteomes" id="UP000501690"/>
    </source>
</evidence>
<accession>A0A4D6MTU7</accession>